<organism evidence="1 2">
    <name type="scientific">Panagrolaimus sp. JU765</name>
    <dbReference type="NCBI Taxonomy" id="591449"/>
    <lineage>
        <taxon>Eukaryota</taxon>
        <taxon>Metazoa</taxon>
        <taxon>Ecdysozoa</taxon>
        <taxon>Nematoda</taxon>
        <taxon>Chromadorea</taxon>
        <taxon>Rhabditida</taxon>
        <taxon>Tylenchina</taxon>
        <taxon>Panagrolaimomorpha</taxon>
        <taxon>Panagrolaimoidea</taxon>
        <taxon>Panagrolaimidae</taxon>
        <taxon>Panagrolaimus</taxon>
    </lineage>
</organism>
<name>A0AC34RLA3_9BILA</name>
<proteinExistence type="predicted"/>
<accession>A0AC34RLA3</accession>
<dbReference type="Proteomes" id="UP000887576">
    <property type="component" value="Unplaced"/>
</dbReference>
<evidence type="ECO:0000313" key="2">
    <source>
        <dbReference type="WBParaSite" id="JU765_v2.g7775.t1"/>
    </source>
</evidence>
<evidence type="ECO:0000313" key="1">
    <source>
        <dbReference type="Proteomes" id="UP000887576"/>
    </source>
</evidence>
<dbReference type="WBParaSite" id="JU765_v2.g7775.t1">
    <property type="protein sequence ID" value="JU765_v2.g7775.t1"/>
    <property type="gene ID" value="JU765_v2.g7775"/>
</dbReference>
<sequence>MLEMVGKVKFSNQQLVDMVAKFCKDYGAKTESENDEKKHFTYMIRFNNQEHANAAFEERMESVIEYRELAEEWRTAQNNLREDAENDGHVKILSQIFYTGYTNDLDKRGPEHYYKVFEKSWLLKVDPKIAFISRSLSSCIVDNTLQIVDEINNGLTIYTVLDGLTKLQAETAELLINIVLNNYVMCSEATRSQSIYSIDNIDDDFRNRALTLGAYLVLNAIHKGGELNSIPRTSYDNWKKDMVDVSDKPKKKLKNVLCEKMMSRCFDAKIKTHDSPPTSSLENKSVKDFSAFLEENWKDLSDEQKGEIITRFEKLKIADNSELPENKKN</sequence>
<protein>
    <submittedName>
        <fullName evidence="2">HMG box domain-containing protein</fullName>
    </submittedName>
</protein>
<reference evidence="2" key="1">
    <citation type="submission" date="2022-11" db="UniProtKB">
        <authorList>
            <consortium name="WormBaseParasite"/>
        </authorList>
    </citation>
    <scope>IDENTIFICATION</scope>
</reference>